<organism evidence="2 3">
    <name type="scientific">Sporothrix eucalyptigena</name>
    <dbReference type="NCBI Taxonomy" id="1812306"/>
    <lineage>
        <taxon>Eukaryota</taxon>
        <taxon>Fungi</taxon>
        <taxon>Dikarya</taxon>
        <taxon>Ascomycota</taxon>
        <taxon>Pezizomycotina</taxon>
        <taxon>Sordariomycetes</taxon>
        <taxon>Sordariomycetidae</taxon>
        <taxon>Ophiostomatales</taxon>
        <taxon>Ophiostomataceae</taxon>
        <taxon>Sporothrix</taxon>
    </lineage>
</organism>
<name>A0ABP0D161_9PEZI</name>
<evidence type="ECO:0008006" key="4">
    <source>
        <dbReference type="Google" id="ProtNLM"/>
    </source>
</evidence>
<evidence type="ECO:0000256" key="1">
    <source>
        <dbReference type="SAM" id="MobiDB-lite"/>
    </source>
</evidence>
<dbReference type="Proteomes" id="UP001642482">
    <property type="component" value="Unassembled WGS sequence"/>
</dbReference>
<reference evidence="2 3" key="1">
    <citation type="submission" date="2024-01" db="EMBL/GenBank/DDBJ databases">
        <authorList>
            <person name="Allen C."/>
            <person name="Tagirdzhanova G."/>
        </authorList>
    </citation>
    <scope>NUCLEOTIDE SEQUENCE [LARGE SCALE GENOMIC DNA]</scope>
</reference>
<evidence type="ECO:0000313" key="3">
    <source>
        <dbReference type="Proteomes" id="UP001642482"/>
    </source>
</evidence>
<gene>
    <name evidence="2" type="ORF">SEUCBS140593_010385</name>
</gene>
<feature type="region of interest" description="Disordered" evidence="1">
    <location>
        <begin position="1"/>
        <end position="38"/>
    </location>
</feature>
<dbReference type="EMBL" id="CAWUHD010000212">
    <property type="protein sequence ID" value="CAK7238159.1"/>
    <property type="molecule type" value="Genomic_DNA"/>
</dbReference>
<protein>
    <recommendedName>
        <fullName evidence="4">DEAD/DEAH box helicase domain-containing protein</fullName>
    </recommendedName>
</protein>
<sequence length="91" mass="9306">MAQDALPKTGLHNVAAEAAPAPLADHDPYPNTGVGGRRTAIKPHQMVDAASLIRATDGPLGCALLANETGTGKTATYALTILTTTLKIDSI</sequence>
<comment type="caution">
    <text evidence="2">The sequence shown here is derived from an EMBL/GenBank/DDBJ whole genome shotgun (WGS) entry which is preliminary data.</text>
</comment>
<accession>A0ABP0D161</accession>
<proteinExistence type="predicted"/>
<evidence type="ECO:0000313" key="2">
    <source>
        <dbReference type="EMBL" id="CAK7238159.1"/>
    </source>
</evidence>
<keyword evidence="3" id="KW-1185">Reference proteome</keyword>